<proteinExistence type="predicted"/>
<protein>
    <submittedName>
        <fullName evidence="2">HD domain-containing protein</fullName>
    </submittedName>
</protein>
<evidence type="ECO:0000313" key="3">
    <source>
        <dbReference type="Proteomes" id="UP000276615"/>
    </source>
</evidence>
<dbReference type="SUPFAM" id="SSF109604">
    <property type="entry name" value="HD-domain/PDEase-like"/>
    <property type="match status" value="1"/>
</dbReference>
<feature type="domain" description="HD/PDEase" evidence="1">
    <location>
        <begin position="128"/>
        <end position="245"/>
    </location>
</feature>
<dbReference type="SMART" id="SM00471">
    <property type="entry name" value="HDc"/>
    <property type="match status" value="1"/>
</dbReference>
<gene>
    <name evidence="2" type="ORF">ALP92_100224</name>
</gene>
<dbReference type="AlphaFoldDB" id="A0A3M4S6H5"/>
<dbReference type="Gene3D" id="1.10.3210.50">
    <property type="match status" value="1"/>
</dbReference>
<name>A0A3M4S6H5_9PSED</name>
<evidence type="ECO:0000259" key="1">
    <source>
        <dbReference type="SMART" id="SM00471"/>
    </source>
</evidence>
<dbReference type="Proteomes" id="UP000276615">
    <property type="component" value="Unassembled WGS sequence"/>
</dbReference>
<dbReference type="Pfam" id="PF01966">
    <property type="entry name" value="HD"/>
    <property type="match status" value="1"/>
</dbReference>
<accession>A0A3M4S6H5</accession>
<dbReference type="EMBL" id="RBRQ01000156">
    <property type="protein sequence ID" value="RMR10442.1"/>
    <property type="molecule type" value="Genomic_DNA"/>
</dbReference>
<dbReference type="InterPro" id="IPR006674">
    <property type="entry name" value="HD_domain"/>
</dbReference>
<dbReference type="PANTHER" id="PTHR33594">
    <property type="entry name" value="SUPERFAMILY HYDROLASE, PUTATIVE (AFU_ORTHOLOGUE AFUA_1G03035)-RELATED"/>
    <property type="match status" value="1"/>
</dbReference>
<organism evidence="2 3">
    <name type="scientific">Pseudomonas syringae pv. primulae</name>
    <dbReference type="NCBI Taxonomy" id="251707"/>
    <lineage>
        <taxon>Bacteria</taxon>
        <taxon>Pseudomonadati</taxon>
        <taxon>Pseudomonadota</taxon>
        <taxon>Gammaproteobacteria</taxon>
        <taxon>Pseudomonadales</taxon>
        <taxon>Pseudomonadaceae</taxon>
        <taxon>Pseudomonas</taxon>
    </lineage>
</organism>
<dbReference type="PANTHER" id="PTHR33594:SF1">
    <property type="entry name" value="HD_PDEASE DOMAIN-CONTAINING PROTEIN"/>
    <property type="match status" value="1"/>
</dbReference>
<comment type="caution">
    <text evidence="2">The sequence shown here is derived from an EMBL/GenBank/DDBJ whole genome shotgun (WGS) entry which is preliminary data.</text>
</comment>
<reference evidence="2 3" key="1">
    <citation type="submission" date="2018-08" db="EMBL/GenBank/DDBJ databases">
        <title>Recombination of ecologically and evolutionarily significant loci maintains genetic cohesion in the Pseudomonas syringae species complex.</title>
        <authorList>
            <person name="Dillon M."/>
            <person name="Thakur S."/>
            <person name="Almeida R.N.D."/>
            <person name="Weir B.S."/>
            <person name="Guttman D.S."/>
        </authorList>
    </citation>
    <scope>NUCLEOTIDE SEQUENCE [LARGE SCALE GENOMIC DNA]</scope>
    <source>
        <strain evidence="2 3">ICMP 8670</strain>
    </source>
</reference>
<sequence>MVSAGRDARTFAAVHARSVRAGQRVEADRADHTGCSVLQERPVPDRRHELVLQGLQPPQRQRRRAACRSDQPDRCAVTGGGRRCFLKRFLQCLRQRTVKDNRMTAASFAPFQDLANLLIPYTHAEKIDGSHDVSHLLRVWKNVCAIRDREGGDARVLMAATLLHDCVSVEKDSPFRAGASRLAATRARELLSDMGWDEESIASVAHAVEAHSFSAAITPLTLEAKILQDADRLDSLGMIGVARTFYVSGRMGKYLYEPYDPHASQRPYDDKRFAVDHFHTKLLHLADGFQTRTGAQMAKVRHDRLKRFLDELMEEIGAPQP</sequence>
<evidence type="ECO:0000313" key="2">
    <source>
        <dbReference type="EMBL" id="RMR10442.1"/>
    </source>
</evidence>
<dbReference type="CDD" id="cd00077">
    <property type="entry name" value="HDc"/>
    <property type="match status" value="1"/>
</dbReference>
<dbReference type="InterPro" id="IPR003607">
    <property type="entry name" value="HD/PDEase_dom"/>
</dbReference>